<name>A0ABR7N1K1_9FIRM</name>
<dbReference type="EMBL" id="JACRSX010000008">
    <property type="protein sequence ID" value="MBC8562512.1"/>
    <property type="molecule type" value="Genomic_DNA"/>
</dbReference>
<dbReference type="SUPFAM" id="SSF53041">
    <property type="entry name" value="Resolvase-like"/>
    <property type="match status" value="1"/>
</dbReference>
<dbReference type="InterPro" id="IPR006119">
    <property type="entry name" value="Resolv_N"/>
</dbReference>
<dbReference type="InterPro" id="IPR038109">
    <property type="entry name" value="DNA_bind_recomb_sf"/>
</dbReference>
<dbReference type="InterPro" id="IPR036162">
    <property type="entry name" value="Resolvase-like_N_sf"/>
</dbReference>
<comment type="caution">
    <text evidence="3">The sequence shown here is derived from an EMBL/GenBank/DDBJ whole genome shotgun (WGS) entry which is preliminary data.</text>
</comment>
<dbReference type="PROSITE" id="PS51737">
    <property type="entry name" value="RECOMBINASE_DNA_BIND"/>
    <property type="match status" value="1"/>
</dbReference>
<dbReference type="SMART" id="SM00857">
    <property type="entry name" value="Resolvase"/>
    <property type="match status" value="1"/>
</dbReference>
<accession>A0ABR7N1K1</accession>
<dbReference type="Gene3D" id="3.40.50.1390">
    <property type="entry name" value="Resolvase, N-terminal catalytic domain"/>
    <property type="match status" value="1"/>
</dbReference>
<dbReference type="Pfam" id="PF00239">
    <property type="entry name" value="Resolvase"/>
    <property type="match status" value="1"/>
</dbReference>
<dbReference type="PANTHER" id="PTHR30461:SF23">
    <property type="entry name" value="DNA RECOMBINASE-RELATED"/>
    <property type="match status" value="1"/>
</dbReference>
<dbReference type="RefSeq" id="WP_249297875.1">
    <property type="nucleotide sequence ID" value="NZ_JACRSX010000008.1"/>
</dbReference>
<evidence type="ECO:0000313" key="3">
    <source>
        <dbReference type="EMBL" id="MBC8562512.1"/>
    </source>
</evidence>
<dbReference type="PANTHER" id="PTHR30461">
    <property type="entry name" value="DNA-INVERTASE FROM LAMBDOID PROPHAGE"/>
    <property type="match status" value="1"/>
</dbReference>
<evidence type="ECO:0000313" key="4">
    <source>
        <dbReference type="Proteomes" id="UP000606193"/>
    </source>
</evidence>
<dbReference type="Proteomes" id="UP000606193">
    <property type="component" value="Unassembled WGS sequence"/>
</dbReference>
<dbReference type="InterPro" id="IPR050639">
    <property type="entry name" value="SSR_resolvase"/>
</dbReference>
<proteinExistence type="predicted"/>
<keyword evidence="4" id="KW-1185">Reference proteome</keyword>
<gene>
    <name evidence="3" type="ORF">H8704_07710</name>
</gene>
<protein>
    <submittedName>
        <fullName evidence="3">Recombinase family protein</fullName>
    </submittedName>
</protein>
<dbReference type="InterPro" id="IPR011109">
    <property type="entry name" value="DNA_bind_recombinase_dom"/>
</dbReference>
<dbReference type="Pfam" id="PF07508">
    <property type="entry name" value="Recombinase"/>
    <property type="match status" value="1"/>
</dbReference>
<evidence type="ECO:0000259" key="2">
    <source>
        <dbReference type="PROSITE" id="PS51737"/>
    </source>
</evidence>
<feature type="domain" description="Recombinase" evidence="2">
    <location>
        <begin position="171"/>
        <end position="291"/>
    </location>
</feature>
<dbReference type="Gene3D" id="3.90.1750.20">
    <property type="entry name" value="Putative Large Serine Recombinase, Chain B, Domain 2"/>
    <property type="match status" value="1"/>
</dbReference>
<feature type="domain" description="Resolvase/invertase-type recombinase catalytic" evidence="1">
    <location>
        <begin position="13"/>
        <end position="163"/>
    </location>
</feature>
<organism evidence="3 4">
    <name type="scientific">Jutongia huaianensis</name>
    <dbReference type="NCBI Taxonomy" id="2763668"/>
    <lineage>
        <taxon>Bacteria</taxon>
        <taxon>Bacillati</taxon>
        <taxon>Bacillota</taxon>
        <taxon>Clostridia</taxon>
        <taxon>Lachnospirales</taxon>
        <taxon>Lachnospiraceae</taxon>
        <taxon>Jutongia</taxon>
    </lineage>
</organism>
<evidence type="ECO:0000259" key="1">
    <source>
        <dbReference type="PROSITE" id="PS51736"/>
    </source>
</evidence>
<dbReference type="PROSITE" id="PS51736">
    <property type="entry name" value="RECOMBINASES_3"/>
    <property type="match status" value="1"/>
</dbReference>
<sequence length="388" mass="45330">MEKERPAVRSGKVVAVYCRVSKREEGESRSIENQRCLARDKIAQDEVLSQYRICYFSDDGYTGTNMNRPAVKKLLAGIFSGKIQALVVKDFSRLSRDHLVLAELLENIFLRYPVRVISIADHFDSDHDRPGLENGIKNLFYEYYCRDISNKTKKALQVKRQNGKGRTGKCPFGYERDPQGQLMINPVEAEIVRKIFDLCLEEKNCPEIAEQMAKENNMRRWSAAVVWRMLHDPVYMGQDLWHKSESIYRNGFARVELPKEKWNVRDKSHPAIIDREVYEKIKTRYPETGGENKKRRKRHMFHGITKCGVCGMALCRHRNRAGLLICNKHPEQVQISISCLWEILREFFDLNNENSSRIFMKIFVQKIFVDGRNIRIQAKVIIENDLIL</sequence>
<reference evidence="3 4" key="1">
    <citation type="submission" date="2020-08" db="EMBL/GenBank/DDBJ databases">
        <title>Genome public.</title>
        <authorList>
            <person name="Liu C."/>
            <person name="Sun Q."/>
        </authorList>
    </citation>
    <scope>NUCLEOTIDE SEQUENCE [LARGE SCALE GENOMIC DNA]</scope>
    <source>
        <strain evidence="3 4">NSJ-37</strain>
    </source>
</reference>